<dbReference type="InterPro" id="IPR010272">
    <property type="entry name" value="T6SS_TssF"/>
</dbReference>
<evidence type="ECO:0000313" key="2">
    <source>
        <dbReference type="Proteomes" id="UP000254079"/>
    </source>
</evidence>
<dbReference type="PANTHER" id="PTHR35370:SF4">
    <property type="entry name" value="TYPE VI SECRETION SYSTEM BASEPLATE SUBUNIT TSSF"/>
    <property type="match status" value="1"/>
</dbReference>
<dbReference type="Proteomes" id="UP000254079">
    <property type="component" value="Unassembled WGS sequence"/>
</dbReference>
<proteinExistence type="predicted"/>
<dbReference type="AlphaFoldDB" id="A0A376UFR0"/>
<dbReference type="PANTHER" id="PTHR35370">
    <property type="entry name" value="CYTOPLASMIC PROTEIN-RELATED-RELATED"/>
    <property type="match status" value="1"/>
</dbReference>
<accession>A0A376UFR0</accession>
<gene>
    <name evidence="1" type="primary">vasA_5</name>
    <name evidence="1" type="ORF">NCTC8622_07281</name>
</gene>
<evidence type="ECO:0000313" key="1">
    <source>
        <dbReference type="EMBL" id="STI88090.1"/>
    </source>
</evidence>
<sequence length="113" mass="13044">MMDNAEILRGTLALYDWTESEMNRRRLEAIVDVQHSLIQRFERGFLLRGVDIQVTLDSNGFAGEGDITLFGELLHRFFALYADIHLFTQLTLILQPTGKCLQWTEHHSQRVPG</sequence>
<name>A0A376UFR0_ECOLX</name>
<dbReference type="EMBL" id="UGCP01000002">
    <property type="protein sequence ID" value="STI88090.1"/>
    <property type="molecule type" value="Genomic_DNA"/>
</dbReference>
<reference evidence="1 2" key="1">
    <citation type="submission" date="2018-06" db="EMBL/GenBank/DDBJ databases">
        <authorList>
            <consortium name="Pathogen Informatics"/>
            <person name="Doyle S."/>
        </authorList>
    </citation>
    <scope>NUCLEOTIDE SEQUENCE [LARGE SCALE GENOMIC DNA]</scope>
    <source>
        <strain evidence="1 2">NCTC8622</strain>
    </source>
</reference>
<organism evidence="1 2">
    <name type="scientific">Escherichia coli</name>
    <dbReference type="NCBI Taxonomy" id="562"/>
    <lineage>
        <taxon>Bacteria</taxon>
        <taxon>Pseudomonadati</taxon>
        <taxon>Pseudomonadota</taxon>
        <taxon>Gammaproteobacteria</taxon>
        <taxon>Enterobacterales</taxon>
        <taxon>Enterobacteriaceae</taxon>
        <taxon>Escherichia</taxon>
    </lineage>
</organism>
<protein>
    <submittedName>
        <fullName evidence="1">Type VI secretion protein</fullName>
    </submittedName>
</protein>
<dbReference type="Pfam" id="PF05947">
    <property type="entry name" value="T6SS_TssF"/>
    <property type="match status" value="1"/>
</dbReference>